<reference evidence="3 4" key="1">
    <citation type="journal article" date="2012" name="BMC Genomics">
        <title>Comparative genomics of the white-rot fungi, Phanerochaete carnosa and P. chrysosporium, to elucidate the genetic basis of the distinct wood types they colonize.</title>
        <authorList>
            <person name="Suzuki H."/>
            <person name="MacDonald J."/>
            <person name="Syed K."/>
            <person name="Salamov A."/>
            <person name="Hori C."/>
            <person name="Aerts A."/>
            <person name="Henrissat B."/>
            <person name="Wiebenga A."/>
            <person name="vanKuyk P.A."/>
            <person name="Barry K."/>
            <person name="Lindquist E."/>
            <person name="LaButti K."/>
            <person name="Lapidus A."/>
            <person name="Lucas S."/>
            <person name="Coutinho P."/>
            <person name="Gong Y."/>
            <person name="Samejima M."/>
            <person name="Mahadevan R."/>
            <person name="Abou-Zaid M."/>
            <person name="de Vries R.P."/>
            <person name="Igarashi K."/>
            <person name="Yadav J.S."/>
            <person name="Grigoriev I.V."/>
            <person name="Master E.R."/>
        </authorList>
    </citation>
    <scope>NUCLEOTIDE SEQUENCE [LARGE SCALE GENOMIC DNA]</scope>
    <source>
        <strain evidence="3 4">HHB-10118-sp</strain>
    </source>
</reference>
<evidence type="ECO:0000259" key="2">
    <source>
        <dbReference type="Pfam" id="PF20526"/>
    </source>
</evidence>
<name>K5X991_PHACS</name>
<evidence type="ECO:0000313" key="4">
    <source>
        <dbReference type="Proteomes" id="UP000008370"/>
    </source>
</evidence>
<proteinExistence type="predicted"/>
<dbReference type="KEGG" id="pco:PHACADRAFT_249944"/>
<dbReference type="AlphaFoldDB" id="K5X991"/>
<dbReference type="RefSeq" id="XP_007392008.1">
    <property type="nucleotide sequence ID" value="XM_007391946.1"/>
</dbReference>
<dbReference type="EMBL" id="JH930469">
    <property type="protein sequence ID" value="EKM59447.1"/>
    <property type="molecule type" value="Genomic_DNA"/>
</dbReference>
<dbReference type="Proteomes" id="UP000008370">
    <property type="component" value="Unassembled WGS sequence"/>
</dbReference>
<protein>
    <recommendedName>
        <fullName evidence="2">DUF6741 domain-containing protein</fullName>
    </recommendedName>
</protein>
<dbReference type="InParanoid" id="K5X991"/>
<sequence length="240" mass="26745">MAYPAYDTYNQGGVPFPLSRRPSMAYTDGYVDPPLASGAYGEGYSQGSFPVYAPSRQVSQYNGGGGGYAYSDAYDGRDAYYDEGAAGYSTPWTPGLSRRRRHSSVSARQRPSLDSFRRPNGTLVKFRRKGGFRSGVSLGEAMANVRMSGNDDYTFHDLNVDPRGRVVLKIRWSGYTSMTYEIPVDGYEGRVQLQTLARRIARACVHFLQANMIPISWDRVILYHLEEISIGVWQPVLSTS</sequence>
<dbReference type="InterPro" id="IPR046629">
    <property type="entry name" value="DUF6741"/>
</dbReference>
<evidence type="ECO:0000256" key="1">
    <source>
        <dbReference type="SAM" id="MobiDB-lite"/>
    </source>
</evidence>
<organism evidence="3 4">
    <name type="scientific">Phanerochaete carnosa (strain HHB-10118-sp)</name>
    <name type="common">White-rot fungus</name>
    <name type="synonym">Peniophora carnosa</name>
    <dbReference type="NCBI Taxonomy" id="650164"/>
    <lineage>
        <taxon>Eukaryota</taxon>
        <taxon>Fungi</taxon>
        <taxon>Dikarya</taxon>
        <taxon>Basidiomycota</taxon>
        <taxon>Agaricomycotina</taxon>
        <taxon>Agaricomycetes</taxon>
        <taxon>Polyporales</taxon>
        <taxon>Phanerochaetaceae</taxon>
        <taxon>Phanerochaete</taxon>
    </lineage>
</organism>
<dbReference type="STRING" id="650164.K5X991"/>
<keyword evidence="4" id="KW-1185">Reference proteome</keyword>
<dbReference type="HOGENOM" id="CLU_096906_0_0_1"/>
<dbReference type="Pfam" id="PF20526">
    <property type="entry name" value="DUF6741"/>
    <property type="match status" value="1"/>
</dbReference>
<gene>
    <name evidence="3" type="ORF">PHACADRAFT_249944</name>
</gene>
<dbReference type="OrthoDB" id="10268011at2759"/>
<feature type="domain" description="DUF6741" evidence="2">
    <location>
        <begin position="112"/>
        <end position="239"/>
    </location>
</feature>
<evidence type="ECO:0000313" key="3">
    <source>
        <dbReference type="EMBL" id="EKM59447.1"/>
    </source>
</evidence>
<accession>K5X991</accession>
<feature type="region of interest" description="Disordered" evidence="1">
    <location>
        <begin position="95"/>
        <end position="114"/>
    </location>
</feature>
<dbReference type="GeneID" id="18914793"/>